<dbReference type="Proteomes" id="UP001732700">
    <property type="component" value="Chromosome 4A"/>
</dbReference>
<evidence type="ECO:0000313" key="2">
    <source>
        <dbReference type="Proteomes" id="UP001732700"/>
    </source>
</evidence>
<protein>
    <submittedName>
        <fullName evidence="1">Uncharacterized protein</fullName>
    </submittedName>
</protein>
<reference evidence="1" key="2">
    <citation type="submission" date="2025-09" db="UniProtKB">
        <authorList>
            <consortium name="EnsemblPlants"/>
        </authorList>
    </citation>
    <scope>IDENTIFICATION</scope>
</reference>
<name>A0ACD5W6A0_AVESA</name>
<evidence type="ECO:0000313" key="1">
    <source>
        <dbReference type="EnsemblPlants" id="AVESA.00010b.r2.4AG0589250.1.CDS.1"/>
    </source>
</evidence>
<proteinExistence type="predicted"/>
<keyword evidence="2" id="KW-1185">Reference proteome</keyword>
<accession>A0ACD5W6A0</accession>
<dbReference type="EnsemblPlants" id="AVESA.00010b.r2.4AG0589250.1">
    <property type="protein sequence ID" value="AVESA.00010b.r2.4AG0589250.1.CDS.1"/>
    <property type="gene ID" value="AVESA.00010b.r2.4AG0589250"/>
</dbReference>
<organism evidence="1 2">
    <name type="scientific">Avena sativa</name>
    <name type="common">Oat</name>
    <dbReference type="NCBI Taxonomy" id="4498"/>
    <lineage>
        <taxon>Eukaryota</taxon>
        <taxon>Viridiplantae</taxon>
        <taxon>Streptophyta</taxon>
        <taxon>Embryophyta</taxon>
        <taxon>Tracheophyta</taxon>
        <taxon>Spermatophyta</taxon>
        <taxon>Magnoliopsida</taxon>
        <taxon>Liliopsida</taxon>
        <taxon>Poales</taxon>
        <taxon>Poaceae</taxon>
        <taxon>BOP clade</taxon>
        <taxon>Pooideae</taxon>
        <taxon>Poodae</taxon>
        <taxon>Poeae</taxon>
        <taxon>Poeae Chloroplast Group 1 (Aveneae type)</taxon>
        <taxon>Aveninae</taxon>
        <taxon>Avena</taxon>
    </lineage>
</organism>
<reference evidence="1" key="1">
    <citation type="submission" date="2021-05" db="EMBL/GenBank/DDBJ databases">
        <authorList>
            <person name="Scholz U."/>
            <person name="Mascher M."/>
            <person name="Fiebig A."/>
        </authorList>
    </citation>
    <scope>NUCLEOTIDE SEQUENCE [LARGE SCALE GENOMIC DNA]</scope>
</reference>
<sequence length="287" mass="30164">MAHMATADGALRRLFEKPLPENPSLLEVLAACSNHIHHKKPLLPPVDPSSFTEIFGELHFHEKPEARFVLPPPPPPSHPAAAAVPARGATTVSWLDAADRQAAEKSKDDSSLDALLRPPKPASFSLKKSASFCLKKSSASLLLCTEGLGSESTVDSDDMVKGDGGDAALSPGKEAATLGDAGLGLLGVGGSKYMEPPSFPPPIRSIGRGGKPCVCFRTSREDGRFVLTQVVIPGKELLHASREGGRLRLTFANAAAATGDENDEGLELGEEEDRELESNTTCIGASA</sequence>